<evidence type="ECO:0000313" key="3">
    <source>
        <dbReference type="Proteomes" id="UP000293142"/>
    </source>
</evidence>
<keyword evidence="3" id="KW-1185">Reference proteome</keyword>
<dbReference type="InterPro" id="IPR000600">
    <property type="entry name" value="ROK"/>
</dbReference>
<gene>
    <name evidence="2" type="ORF">EYB31_21945</name>
</gene>
<reference evidence="2 3" key="1">
    <citation type="submission" date="2019-02" db="EMBL/GenBank/DDBJ databases">
        <title>Paenibacillus sp. nov., isolated from surface-sterilized tissue of Thalictrum simplex L.</title>
        <authorList>
            <person name="Tuo L."/>
        </authorList>
    </citation>
    <scope>NUCLEOTIDE SEQUENCE [LARGE SCALE GENOMIC DNA]</scope>
    <source>
        <strain evidence="2 3">N2SHLJ1</strain>
    </source>
</reference>
<dbReference type="Gene3D" id="3.30.420.40">
    <property type="match status" value="2"/>
</dbReference>
<proteinExistence type="inferred from homology"/>
<dbReference type="PANTHER" id="PTHR18964">
    <property type="entry name" value="ROK (REPRESSOR, ORF, KINASE) FAMILY"/>
    <property type="match status" value="1"/>
</dbReference>
<dbReference type="Proteomes" id="UP000293142">
    <property type="component" value="Unassembled WGS sequence"/>
</dbReference>
<evidence type="ECO:0000313" key="2">
    <source>
        <dbReference type="EMBL" id="TBL75659.1"/>
    </source>
</evidence>
<organism evidence="2 3">
    <name type="scientific">Paenibacillus thalictri</name>
    <dbReference type="NCBI Taxonomy" id="2527873"/>
    <lineage>
        <taxon>Bacteria</taxon>
        <taxon>Bacillati</taxon>
        <taxon>Bacillota</taxon>
        <taxon>Bacilli</taxon>
        <taxon>Bacillales</taxon>
        <taxon>Paenibacillaceae</taxon>
        <taxon>Paenibacillus</taxon>
    </lineage>
</organism>
<accession>A0A4Q9DKZ1</accession>
<protein>
    <submittedName>
        <fullName evidence="2">ROK family protein</fullName>
    </submittedName>
</protein>
<dbReference type="PROSITE" id="PS01125">
    <property type="entry name" value="ROK"/>
    <property type="match status" value="1"/>
</dbReference>
<comment type="caution">
    <text evidence="2">The sequence shown here is derived from an EMBL/GenBank/DDBJ whole genome shotgun (WGS) entry which is preliminary data.</text>
</comment>
<dbReference type="OrthoDB" id="9795247at2"/>
<dbReference type="EMBL" id="SIRE01000016">
    <property type="protein sequence ID" value="TBL75659.1"/>
    <property type="molecule type" value="Genomic_DNA"/>
</dbReference>
<dbReference type="PANTHER" id="PTHR18964:SF149">
    <property type="entry name" value="BIFUNCTIONAL UDP-N-ACETYLGLUCOSAMINE 2-EPIMERASE_N-ACETYLMANNOSAMINE KINASE"/>
    <property type="match status" value="1"/>
</dbReference>
<name>A0A4Q9DKZ1_9BACL</name>
<comment type="similarity">
    <text evidence="1">Belongs to the ROK (NagC/XylR) family.</text>
</comment>
<dbReference type="Pfam" id="PF00480">
    <property type="entry name" value="ROK"/>
    <property type="match status" value="1"/>
</dbReference>
<dbReference type="InterPro" id="IPR049874">
    <property type="entry name" value="ROK_cs"/>
</dbReference>
<dbReference type="CDD" id="cd24068">
    <property type="entry name" value="ASKHA_NBD_ROK_FnNanK-like"/>
    <property type="match status" value="1"/>
</dbReference>
<dbReference type="AlphaFoldDB" id="A0A4Q9DKZ1"/>
<dbReference type="InterPro" id="IPR043129">
    <property type="entry name" value="ATPase_NBD"/>
</dbReference>
<sequence>MRGSRVTTVHAMYDAEAEYAVGVDIGGTKINAGLIHRSGEVAYTASAETQARQFGVIGRAQAVIETVLAEATQAEPGLRLAGIGVGTAGQVDVHAGRIRFANGLMPGYGGTEVKRHLQEAFGLPVAVDNDANVLALTERALGAGKGAKHLLCLTLGTGVGGAIMVDGRLVHGAWGGAGELGHISVDWRGPRCVCGSIGCLEVFASGTGIARRMRELLGESVDDQLDAKAVIARWQAGDATASQIMEETMTALGSAIASLLHMFNPEVIVIGGGVAEAGDVLLDGIRTRVRERAMPSLLEGVRIVPAYKGNWSGMIGAGLLVWERSTKGYYL</sequence>
<evidence type="ECO:0000256" key="1">
    <source>
        <dbReference type="ARBA" id="ARBA00006479"/>
    </source>
</evidence>
<dbReference type="SUPFAM" id="SSF53067">
    <property type="entry name" value="Actin-like ATPase domain"/>
    <property type="match status" value="1"/>
</dbReference>